<dbReference type="GO" id="GO:0006274">
    <property type="term" value="P:DNA replication termination"/>
    <property type="evidence" value="ECO:0007669"/>
    <property type="project" value="UniProtKB-UniRule"/>
</dbReference>
<name>A0A1H9GBC9_9GAMM</name>
<dbReference type="EMBL" id="FOGC01000003">
    <property type="protein sequence ID" value="SEQ47384.1"/>
    <property type="molecule type" value="Genomic_DNA"/>
</dbReference>
<organism evidence="5 6">
    <name type="scientific">Rosenbergiella nectarea</name>
    <dbReference type="NCBI Taxonomy" id="988801"/>
    <lineage>
        <taxon>Bacteria</taxon>
        <taxon>Pseudomonadati</taxon>
        <taxon>Pseudomonadota</taxon>
        <taxon>Gammaproteobacteria</taxon>
        <taxon>Enterobacterales</taxon>
        <taxon>Erwiniaceae</taxon>
        <taxon>Rosenbergiella</taxon>
    </lineage>
</organism>
<dbReference type="Gene3D" id="3.30.54.10">
    <property type="match status" value="1"/>
</dbReference>
<keyword evidence="1" id="KW-0963">Cytoplasm</keyword>
<dbReference type="InterPro" id="IPR036384">
    <property type="entry name" value="Tus_sf"/>
</dbReference>
<keyword evidence="6" id="KW-1185">Reference proteome</keyword>
<accession>A0A1H9GBC9</accession>
<dbReference type="STRING" id="988801.SAMN05216522_103143"/>
<dbReference type="Proteomes" id="UP000242515">
    <property type="component" value="Unassembled WGS sequence"/>
</dbReference>
<proteinExistence type="predicted"/>
<dbReference type="SUPFAM" id="SSF56596">
    <property type="entry name" value="Replication terminator protein (Tus)"/>
    <property type="match status" value="1"/>
</dbReference>
<sequence length="306" mass="35304">MRYTLVEEMRETLNIIEDELATFCQHIEAAKLLAARVFTLPPRVKGEELTPTPQIKVEQHVGRQARQRALQHFSHLYLQQQSEQQSTRSATRLPGVICLRVSAPMQQTLMTLSTSINQAKHRFQQLIAVDSGLPATARFPFVHQHFPGLLTLNAYRMLNVYPSLDSVNFGWANKHVIKRYSQQDVIEMLEKSLNAGRARAPWSREEWAEKVQEELELITQLPSDCRLKIKRPVKVQPIARLWQSNQQKQTQVACPNPLIMTCLEGEAIPELGSLQHYDEENITHRHKPDARSATLIIPRLWLWKED</sequence>
<evidence type="ECO:0000256" key="1">
    <source>
        <dbReference type="ARBA" id="ARBA00022490"/>
    </source>
</evidence>
<dbReference type="AlphaFoldDB" id="A0A1H9GBC9"/>
<evidence type="ECO:0000256" key="2">
    <source>
        <dbReference type="ARBA" id="ARBA00022705"/>
    </source>
</evidence>
<protein>
    <recommendedName>
        <fullName evidence="4">DNA replication terminus site-binding protein</fullName>
    </recommendedName>
</protein>
<keyword evidence="3" id="KW-0238">DNA-binding</keyword>
<gene>
    <name evidence="5" type="ORF">SAMN05216522_103143</name>
</gene>
<evidence type="ECO:0000313" key="6">
    <source>
        <dbReference type="Proteomes" id="UP000242515"/>
    </source>
</evidence>
<evidence type="ECO:0000256" key="3">
    <source>
        <dbReference type="ARBA" id="ARBA00023125"/>
    </source>
</evidence>
<dbReference type="GO" id="GO:0003677">
    <property type="term" value="F:DNA binding"/>
    <property type="evidence" value="ECO:0007669"/>
    <property type="project" value="UniProtKB-UniRule"/>
</dbReference>
<dbReference type="Gene3D" id="3.50.14.10">
    <property type="entry name" value="Replication terminator Tus, domain 1 superfamily/Replication terminator Tus"/>
    <property type="match status" value="1"/>
</dbReference>
<keyword evidence="2" id="KW-0235">DNA replication</keyword>
<evidence type="ECO:0000256" key="4">
    <source>
        <dbReference type="NCBIfam" id="TIGR02648"/>
    </source>
</evidence>
<dbReference type="NCBIfam" id="TIGR02648">
    <property type="entry name" value="rep_term_tus"/>
    <property type="match status" value="1"/>
</dbReference>
<evidence type="ECO:0000313" key="5">
    <source>
        <dbReference type="EMBL" id="SEQ47384.1"/>
    </source>
</evidence>
<dbReference type="GO" id="GO:0005737">
    <property type="term" value="C:cytoplasm"/>
    <property type="evidence" value="ECO:0007669"/>
    <property type="project" value="InterPro"/>
</dbReference>
<dbReference type="Pfam" id="PF05472">
    <property type="entry name" value="Ter"/>
    <property type="match status" value="1"/>
</dbReference>
<dbReference type="InterPro" id="IPR036381">
    <property type="entry name" value="Tus_dom1"/>
</dbReference>
<reference evidence="6" key="1">
    <citation type="submission" date="2016-10" db="EMBL/GenBank/DDBJ databases">
        <authorList>
            <person name="Varghese N."/>
            <person name="Submissions S."/>
        </authorList>
    </citation>
    <scope>NUCLEOTIDE SEQUENCE [LARGE SCALE GENOMIC DNA]</scope>
    <source>
        <strain evidence="6">8N4</strain>
    </source>
</reference>
<dbReference type="InterPro" id="IPR008865">
    <property type="entry name" value="DNA_replication_term_site-bd"/>
</dbReference>